<protein>
    <recommendedName>
        <fullName evidence="2">Outer membrane channel protein CpnT-like N-terminal domain-containing protein</fullName>
    </recommendedName>
</protein>
<keyword evidence="4" id="KW-1185">Reference proteome</keyword>
<dbReference type="Proteomes" id="UP000319769">
    <property type="component" value="Unassembled WGS sequence"/>
</dbReference>
<dbReference type="InterPro" id="IPR057746">
    <property type="entry name" value="CpnT-like_N"/>
</dbReference>
<evidence type="ECO:0000259" key="2">
    <source>
        <dbReference type="Pfam" id="PF25547"/>
    </source>
</evidence>
<organism evidence="3 4">
    <name type="scientific">Amycolatopsis acidicola</name>
    <dbReference type="NCBI Taxonomy" id="2596893"/>
    <lineage>
        <taxon>Bacteria</taxon>
        <taxon>Bacillati</taxon>
        <taxon>Actinomycetota</taxon>
        <taxon>Actinomycetes</taxon>
        <taxon>Pseudonocardiales</taxon>
        <taxon>Pseudonocardiaceae</taxon>
        <taxon>Amycolatopsis</taxon>
    </lineage>
</organism>
<dbReference type="InterPro" id="IPR038332">
    <property type="entry name" value="PPE_sf"/>
</dbReference>
<dbReference type="OrthoDB" id="5069709at2"/>
<name>A0A5N0UX29_9PSEU</name>
<gene>
    <name evidence="3" type="ORF">FPZ12_023845</name>
</gene>
<evidence type="ECO:0000313" key="4">
    <source>
        <dbReference type="Proteomes" id="UP000319769"/>
    </source>
</evidence>
<dbReference type="SUPFAM" id="SSF140453">
    <property type="entry name" value="EsxAB dimer-like"/>
    <property type="match status" value="1"/>
</dbReference>
<dbReference type="SUPFAM" id="SSF58104">
    <property type="entry name" value="Methyl-accepting chemotaxis protein (MCP) signaling domain"/>
    <property type="match status" value="1"/>
</dbReference>
<feature type="region of interest" description="Disordered" evidence="1">
    <location>
        <begin position="1"/>
        <end position="23"/>
    </location>
</feature>
<dbReference type="InterPro" id="IPR036689">
    <property type="entry name" value="ESAT-6-like_sf"/>
</dbReference>
<comment type="caution">
    <text evidence="3">The sequence shown here is derived from an EMBL/GenBank/DDBJ whole genome shotgun (WGS) entry which is preliminary data.</text>
</comment>
<proteinExistence type="predicted"/>
<reference evidence="3" key="1">
    <citation type="submission" date="2019-09" db="EMBL/GenBank/DDBJ databases">
        <authorList>
            <person name="Teo W.F.A."/>
            <person name="Duangmal K."/>
        </authorList>
    </citation>
    <scope>NUCLEOTIDE SEQUENCE [LARGE SCALE GENOMIC DNA]</scope>
    <source>
        <strain evidence="3">K81G1</strain>
    </source>
</reference>
<sequence>MATDNPLVNPSSQFDPDDYGPDPEKIAQGDLSTLNPITSGGDWWAGSGLWDDCNQLAKSIQDRDLVGVFFGTVAVELDAIGVLMDPIGTALSGLAGWMIEHLKPLRLMLDELAGNPDTIKGVAQTWTNISGRMKEVAQAQQDAVQQGTTHWQGPAADAYRKSAGKLYDAAGATSSLSEGMSSLIQAMGECVATVRSLVRDLIATLVAELVQDALEEAASIGFATPLVIEEATGAITRCTGRTVATIEKLVDVIGEVLDIATKINSLLQTIAKVIEDLPKATQAAG</sequence>
<accession>A0A5N0UX29</accession>
<dbReference type="Pfam" id="PF25547">
    <property type="entry name" value="WXG100_2"/>
    <property type="match status" value="1"/>
</dbReference>
<feature type="compositionally biased region" description="Polar residues" evidence="1">
    <location>
        <begin position="1"/>
        <end position="14"/>
    </location>
</feature>
<evidence type="ECO:0000256" key="1">
    <source>
        <dbReference type="SAM" id="MobiDB-lite"/>
    </source>
</evidence>
<evidence type="ECO:0000313" key="3">
    <source>
        <dbReference type="EMBL" id="KAA9157926.1"/>
    </source>
</evidence>
<dbReference type="EMBL" id="VMNW02000038">
    <property type="protein sequence ID" value="KAA9157926.1"/>
    <property type="molecule type" value="Genomic_DNA"/>
</dbReference>
<dbReference type="RefSeq" id="WP_144751664.1">
    <property type="nucleotide sequence ID" value="NZ_VMNW02000038.1"/>
</dbReference>
<dbReference type="AlphaFoldDB" id="A0A5N0UX29"/>
<feature type="domain" description="Outer membrane channel protein CpnT-like N-terminal" evidence="2">
    <location>
        <begin position="114"/>
        <end position="211"/>
    </location>
</feature>
<dbReference type="Gene3D" id="1.20.1260.20">
    <property type="entry name" value="PPE superfamily"/>
    <property type="match status" value="1"/>
</dbReference>